<dbReference type="OrthoDB" id="6247875at2759"/>
<proteinExistence type="predicted"/>
<dbReference type="Proteomes" id="UP001153678">
    <property type="component" value="Unassembled WGS sequence"/>
</dbReference>
<reference evidence="1" key="1">
    <citation type="submission" date="2022-08" db="EMBL/GenBank/DDBJ databases">
        <authorList>
            <person name="Kallberg Y."/>
            <person name="Tangrot J."/>
            <person name="Rosling A."/>
        </authorList>
    </citation>
    <scope>NUCLEOTIDE SEQUENCE</scope>
    <source>
        <strain evidence="1">Wild A</strain>
    </source>
</reference>
<dbReference type="SUPFAM" id="SSF47095">
    <property type="entry name" value="HMG-box"/>
    <property type="match status" value="1"/>
</dbReference>
<dbReference type="EMBL" id="CAMKVN010000001">
    <property type="protein sequence ID" value="CAI2161344.1"/>
    <property type="molecule type" value="Genomic_DNA"/>
</dbReference>
<organism evidence="1 2">
    <name type="scientific">Funneliformis geosporum</name>
    <dbReference type="NCBI Taxonomy" id="1117311"/>
    <lineage>
        <taxon>Eukaryota</taxon>
        <taxon>Fungi</taxon>
        <taxon>Fungi incertae sedis</taxon>
        <taxon>Mucoromycota</taxon>
        <taxon>Glomeromycotina</taxon>
        <taxon>Glomeromycetes</taxon>
        <taxon>Glomerales</taxon>
        <taxon>Glomeraceae</taxon>
        <taxon>Funneliformis</taxon>
    </lineage>
</organism>
<keyword evidence="2" id="KW-1185">Reference proteome</keyword>
<gene>
    <name evidence="1" type="ORF">FWILDA_LOCUS4</name>
</gene>
<name>A0A9W4WH64_9GLOM</name>
<dbReference type="Gene3D" id="1.10.30.10">
    <property type="entry name" value="High mobility group box domain"/>
    <property type="match status" value="1"/>
</dbReference>
<accession>A0A9W4WH64</accession>
<dbReference type="InterPro" id="IPR036910">
    <property type="entry name" value="HMG_box_dom_sf"/>
</dbReference>
<comment type="caution">
    <text evidence="1">The sequence shown here is derived from an EMBL/GenBank/DDBJ whole genome shotgun (WGS) entry which is preliminary data.</text>
</comment>
<sequence length="315" mass="35852">MTTIANTDWQGKLKSSKGEFPNDVQVKIINKFKREEIFNHEYTTTDLFRKFYKISDTTHLVPKRQVNSFMILRTVIGLVAAERGIKSALGDGTQQSKIAGFIWGGANPCEKKKFEGLSTQFKHLHKLYFPDYEYKPAPKAQAGCTFVEPIIPSAYSQTPPIVPSIMTYSNSDMSLNDLADQFTIMNNNDFAATVFEGSSFQNESPFVPFYLGGCSFQNGSRMVDDDYQQFPDASAFLEGTSFQNESKMTENDYSKLSYTLNDQSDMNNDYEMLSGVPAQFNIDTDFEFIDYDPISTNAANYQYPIDENYQQFLFF</sequence>
<evidence type="ECO:0000313" key="2">
    <source>
        <dbReference type="Proteomes" id="UP001153678"/>
    </source>
</evidence>
<dbReference type="AlphaFoldDB" id="A0A9W4WH64"/>
<evidence type="ECO:0000313" key="1">
    <source>
        <dbReference type="EMBL" id="CAI2161344.1"/>
    </source>
</evidence>
<protein>
    <submittedName>
        <fullName evidence="1">10275_t:CDS:1</fullName>
    </submittedName>
</protein>